<evidence type="ECO:0000313" key="2">
    <source>
        <dbReference type="Proteomes" id="UP000490922"/>
    </source>
</evidence>
<dbReference type="OrthoDB" id="883826at2"/>
<reference evidence="1 2" key="1">
    <citation type="submission" date="2019-09" db="EMBL/GenBank/DDBJ databases">
        <title>Flavobacterium sp. nov., isolated from glacier ice.</title>
        <authorList>
            <person name="Liu Q."/>
        </authorList>
    </citation>
    <scope>NUCLEOTIDE SEQUENCE [LARGE SCALE GENOMIC DNA]</scope>
    <source>
        <strain evidence="1 2">NBRC 112527</strain>
    </source>
</reference>
<keyword evidence="2" id="KW-1185">Reference proteome</keyword>
<dbReference type="Proteomes" id="UP000490922">
    <property type="component" value="Unassembled WGS sequence"/>
</dbReference>
<proteinExistence type="predicted"/>
<comment type="caution">
    <text evidence="1">The sequence shown here is derived from an EMBL/GenBank/DDBJ whole genome shotgun (WGS) entry which is preliminary data.</text>
</comment>
<name>A0A7J5AGP8_9FLAO</name>
<dbReference type="RefSeq" id="WP_151106649.1">
    <property type="nucleotide sequence ID" value="NZ_WAEM01000002.1"/>
</dbReference>
<protein>
    <submittedName>
        <fullName evidence="1">Uncharacterized protein</fullName>
    </submittedName>
</protein>
<evidence type="ECO:0000313" key="1">
    <source>
        <dbReference type="EMBL" id="KAB1156653.1"/>
    </source>
</evidence>
<gene>
    <name evidence="1" type="ORF">F6464_04685</name>
</gene>
<organism evidence="1 2">
    <name type="scientific">Flavobacterium luteum</name>
    <dbReference type="NCBI Taxonomy" id="2026654"/>
    <lineage>
        <taxon>Bacteria</taxon>
        <taxon>Pseudomonadati</taxon>
        <taxon>Bacteroidota</taxon>
        <taxon>Flavobacteriia</taxon>
        <taxon>Flavobacteriales</taxon>
        <taxon>Flavobacteriaceae</taxon>
        <taxon>Flavobacterium</taxon>
    </lineage>
</organism>
<dbReference type="EMBL" id="WAEM01000002">
    <property type="protein sequence ID" value="KAB1156653.1"/>
    <property type="molecule type" value="Genomic_DNA"/>
</dbReference>
<sequence>MRTIALLTASILLLVNTSCVQKTYKKTVLFSLDVSKIKNIKTVGIRGWDNPLSWNNDYPMKEIVKDSLYQAIVTGKTGRICTEFKFSINNKVELEGKENRKVYFDAKNDTTKVSFVFDK</sequence>
<accession>A0A7J5AGP8</accession>
<dbReference type="AlphaFoldDB" id="A0A7J5AGP8"/>